<name>A0A1I8HUJ5_9PLAT</name>
<feature type="compositionally biased region" description="Basic residues" evidence="4">
    <location>
        <begin position="809"/>
        <end position="823"/>
    </location>
</feature>
<dbReference type="PANTHER" id="PTHR24173:SF74">
    <property type="entry name" value="ANKYRIN REPEAT DOMAIN-CONTAINING PROTEIN 16"/>
    <property type="match status" value="1"/>
</dbReference>
<feature type="repeat" description="ANK" evidence="3">
    <location>
        <begin position="116"/>
        <end position="152"/>
    </location>
</feature>
<keyword evidence="1" id="KW-0677">Repeat</keyword>
<feature type="compositionally biased region" description="Basic residues" evidence="4">
    <location>
        <begin position="635"/>
        <end position="673"/>
    </location>
</feature>
<dbReference type="WBParaSite" id="maker-uti_cns_0007854-snap-gene-0.2-mRNA-1">
    <property type="protein sequence ID" value="maker-uti_cns_0007854-snap-gene-0.2-mRNA-1"/>
    <property type="gene ID" value="maker-uti_cns_0007854-snap-gene-0.2"/>
</dbReference>
<sequence>MPWRPPQQQKLVYTALHQAVLDCRPDQVRLLVERCDASVDSQEVFGRTPLMLCCLLDCQPVAMAIARALLKAGPDLELKDNLGRTALGYACIYGREALVLHMARTQVLDPTEPDNDGCTPLHHAAVQGNPRITCVLVDLALENRSTVDCRNRLGLTPLMLACQSGNCRAGLYLLLNGCASAYLRDNSCFLSALDWLERSGSGSRTAARKAEEVRRIYTAGADFFQQRQHEHWHRHQQPEFTYRQLHSARSSTTSASSRRRRHDDQQVSTTGPAAATNADDSLPRLAVPTPPTTPASTITVGAPLDTGRRPSIDDPLRSERTRLRPRPATVSAFRVQFLVDDDQLENGAKPVADAANVGYGGNDGKIVSVDVDALTEQAARRLLARRLRAQAAQYSYLGGGEGGANGGANSRLSSAASIASFATVNRQRRPVTSSAAYGGSASSARGGCSSSEVANACRLLQMLHDARTAPPPATQLSQSAAAAAAAAVAAAVAAGSSRSSGGSASASRTASVAGSRRQSQTVAPLSAEAAAMAACAAASKLSLAAAAVPRDNAASPKERRSVTFKEPQANRRLRCRYSLTVEICQRTRHRILEVTASGSSPSPPSVATASMSTRTSTPTASSTASTESASLPGYRGHRRRRRRKRSHSHRDRSKTRRARSCSKSKRRKQRRAARNASPSSLSTNNATRMLQVSNSDGPPPPAVGKNEDNGSKQDCGTSSEESETGESDSSSCSASDRSMLSTDEDDENCSKSSASESDVSTDSQQSSSESSPPADAPPRSKSSSKKLPPPPPPTSTTKVLVCSSVSKERNRHRRHRRRRRRKERATETRSYRCTAASPTGTPSATSKTKTIAESAEQQRH</sequence>
<feature type="compositionally biased region" description="Low complexity" evidence="4">
    <location>
        <begin position="750"/>
        <end position="781"/>
    </location>
</feature>
<proteinExistence type="predicted"/>
<accession>A0A1I8HUJ5</accession>
<dbReference type="Proteomes" id="UP000095280">
    <property type="component" value="Unplaced"/>
</dbReference>
<dbReference type="Gene3D" id="1.25.40.20">
    <property type="entry name" value="Ankyrin repeat-containing domain"/>
    <property type="match status" value="1"/>
</dbReference>
<dbReference type="Pfam" id="PF12796">
    <property type="entry name" value="Ank_2"/>
    <property type="match status" value="2"/>
</dbReference>
<dbReference type="AlphaFoldDB" id="A0A1I8HUJ5"/>
<evidence type="ECO:0000313" key="6">
    <source>
        <dbReference type="WBParaSite" id="maker-uti_cns_0007854-snap-gene-0.2-mRNA-1"/>
    </source>
</evidence>
<dbReference type="SUPFAM" id="SSF48403">
    <property type="entry name" value="Ankyrin repeat"/>
    <property type="match status" value="1"/>
</dbReference>
<evidence type="ECO:0000256" key="3">
    <source>
        <dbReference type="PROSITE-ProRule" id="PRU00023"/>
    </source>
</evidence>
<feature type="compositionally biased region" description="Polar residues" evidence="4">
    <location>
        <begin position="678"/>
        <end position="696"/>
    </location>
</feature>
<dbReference type="InterPro" id="IPR002110">
    <property type="entry name" value="Ankyrin_rpt"/>
</dbReference>
<keyword evidence="5" id="KW-1185">Reference proteome</keyword>
<evidence type="ECO:0000256" key="4">
    <source>
        <dbReference type="SAM" id="MobiDB-lite"/>
    </source>
</evidence>
<dbReference type="PANTHER" id="PTHR24173">
    <property type="entry name" value="ANKYRIN REPEAT CONTAINING"/>
    <property type="match status" value="1"/>
</dbReference>
<feature type="compositionally biased region" description="Low complexity" evidence="4">
    <location>
        <begin position="247"/>
        <end position="256"/>
    </location>
</feature>
<feature type="region of interest" description="Disordered" evidence="4">
    <location>
        <begin position="227"/>
        <end position="317"/>
    </location>
</feature>
<organism evidence="5 6">
    <name type="scientific">Macrostomum lignano</name>
    <dbReference type="NCBI Taxonomy" id="282301"/>
    <lineage>
        <taxon>Eukaryota</taxon>
        <taxon>Metazoa</taxon>
        <taxon>Spiralia</taxon>
        <taxon>Lophotrochozoa</taxon>
        <taxon>Platyhelminthes</taxon>
        <taxon>Rhabditophora</taxon>
        <taxon>Macrostomorpha</taxon>
        <taxon>Macrostomida</taxon>
        <taxon>Macrostomidae</taxon>
        <taxon>Macrostomum</taxon>
    </lineage>
</organism>
<feature type="compositionally biased region" description="Basic and acidic residues" evidence="4">
    <location>
        <begin position="306"/>
        <end position="317"/>
    </location>
</feature>
<feature type="region of interest" description="Disordered" evidence="4">
    <location>
        <begin position="594"/>
        <end position="860"/>
    </location>
</feature>
<dbReference type="PROSITE" id="PS50088">
    <property type="entry name" value="ANK_REPEAT"/>
    <property type="match status" value="1"/>
</dbReference>
<reference evidence="6" key="1">
    <citation type="submission" date="2016-11" db="UniProtKB">
        <authorList>
            <consortium name="WormBaseParasite"/>
        </authorList>
    </citation>
    <scope>IDENTIFICATION</scope>
</reference>
<feature type="region of interest" description="Disordered" evidence="4">
    <location>
        <begin position="497"/>
        <end position="518"/>
    </location>
</feature>
<evidence type="ECO:0000256" key="2">
    <source>
        <dbReference type="ARBA" id="ARBA00023043"/>
    </source>
</evidence>
<protein>
    <submittedName>
        <fullName evidence="6">ANK_REP_REGION domain-containing protein</fullName>
    </submittedName>
</protein>
<feature type="compositionally biased region" description="Low complexity" evidence="4">
    <location>
        <begin position="834"/>
        <end position="849"/>
    </location>
</feature>
<evidence type="ECO:0000313" key="5">
    <source>
        <dbReference type="Proteomes" id="UP000095280"/>
    </source>
</evidence>
<keyword evidence="2 3" id="KW-0040">ANK repeat</keyword>
<dbReference type="InterPro" id="IPR036770">
    <property type="entry name" value="Ankyrin_rpt-contain_sf"/>
</dbReference>
<dbReference type="SMART" id="SM00248">
    <property type="entry name" value="ANK"/>
    <property type="match status" value="5"/>
</dbReference>
<feature type="compositionally biased region" description="Low complexity" evidence="4">
    <location>
        <begin position="595"/>
        <end position="630"/>
    </location>
</feature>
<evidence type="ECO:0000256" key="1">
    <source>
        <dbReference type="ARBA" id="ARBA00022737"/>
    </source>
</evidence>